<evidence type="ECO:0000313" key="1">
    <source>
        <dbReference type="EMBL" id="GER58128.1"/>
    </source>
</evidence>
<organism evidence="1 2">
    <name type="scientific">Patiriisocius marinus</name>
    <dbReference type="NCBI Taxonomy" id="1397112"/>
    <lineage>
        <taxon>Bacteria</taxon>
        <taxon>Pseudomonadati</taxon>
        <taxon>Bacteroidota</taxon>
        <taxon>Flavobacteriia</taxon>
        <taxon>Flavobacteriales</taxon>
        <taxon>Flavobacteriaceae</taxon>
        <taxon>Patiriisocius</taxon>
    </lineage>
</organism>
<gene>
    <name evidence="1" type="ORF">ULMA_02360</name>
</gene>
<dbReference type="Proteomes" id="UP000326509">
    <property type="component" value="Unassembled WGS sequence"/>
</dbReference>
<sequence>MKHIVFILGIASLLSFTSIDNSQNNDSQYSNYSFVECKYSQCQATAKSTGNQCKHCVSNDGDSYCWQHD</sequence>
<dbReference type="AlphaFoldDB" id="A0A5J4IX32"/>
<evidence type="ECO:0000313" key="2">
    <source>
        <dbReference type="Proteomes" id="UP000326509"/>
    </source>
</evidence>
<comment type="caution">
    <text evidence="1">The sequence shown here is derived from an EMBL/GenBank/DDBJ whole genome shotgun (WGS) entry which is preliminary data.</text>
</comment>
<dbReference type="OrthoDB" id="1453582at2"/>
<dbReference type="EMBL" id="BKCG01000001">
    <property type="protein sequence ID" value="GER58128.1"/>
    <property type="molecule type" value="Genomic_DNA"/>
</dbReference>
<dbReference type="RefSeq" id="WP_151672221.1">
    <property type="nucleotide sequence ID" value="NZ_BKCG01000001.1"/>
</dbReference>
<protein>
    <submittedName>
        <fullName evidence="1">Uncharacterized protein</fullName>
    </submittedName>
</protein>
<name>A0A5J4IX32_9FLAO</name>
<reference evidence="1 2" key="1">
    <citation type="submission" date="2019-08" db="EMBL/GenBank/DDBJ databases">
        <title>Draft genome sequence of Ulvibacter marinus type strain NBRC 109484.</title>
        <authorList>
            <person name="Kawano K."/>
            <person name="Ushijima N."/>
            <person name="Kihara M."/>
            <person name="Itoh H."/>
        </authorList>
    </citation>
    <scope>NUCLEOTIDE SEQUENCE [LARGE SCALE GENOMIC DNA]</scope>
    <source>
        <strain evidence="1 2">NBRC 109484</strain>
    </source>
</reference>
<proteinExistence type="predicted"/>
<keyword evidence="2" id="KW-1185">Reference proteome</keyword>
<accession>A0A5J4IX32</accession>